<evidence type="ECO:0000259" key="2">
    <source>
        <dbReference type="Pfam" id="PF01965"/>
    </source>
</evidence>
<dbReference type="OrthoDB" id="543156at2759"/>
<gene>
    <name evidence="3" type="ORF">N0V83_005970</name>
</gene>
<dbReference type="PANTHER" id="PTHR43130">
    <property type="entry name" value="ARAC-FAMILY TRANSCRIPTIONAL REGULATOR"/>
    <property type="match status" value="1"/>
</dbReference>
<dbReference type="EMBL" id="JAPEUY010000010">
    <property type="protein sequence ID" value="KAJ4368888.1"/>
    <property type="molecule type" value="Genomic_DNA"/>
</dbReference>
<reference evidence="3" key="1">
    <citation type="submission" date="2022-10" db="EMBL/GenBank/DDBJ databases">
        <title>Tapping the CABI collections for fungal endophytes: first genome assemblies for Collariella, Neodidymelliopsis, Ascochyta clinopodiicola, Didymella pomorum, Didymosphaeria variabile, Neocosmospora piperis and Neocucurbitaria cava.</title>
        <authorList>
            <person name="Hill R."/>
        </authorList>
    </citation>
    <scope>NUCLEOTIDE SEQUENCE</scope>
    <source>
        <strain evidence="3">IMI 356814</strain>
    </source>
</reference>
<comment type="caution">
    <text evidence="3">The sequence shown here is derived from an EMBL/GenBank/DDBJ whole genome shotgun (WGS) entry which is preliminary data.</text>
</comment>
<sequence>MRISNLSRLFLAIPATLAAPQQPDFSNTTTLPTHFGLLVFPHFQALDVFGPMDVLNTLSMLYSNTTMYLSIISKTLDPVSTAMMGMHGSVDFGESIMPTITFHKYLARSRKDGEDDNQEDNNKCEDGAGGYVVAKNKCPSHGHGSMANTTTGKNLGDIEVLIVPGGGGTRQNMTEEIAFVKELYPKLKYIISVCTGATILARAGILDGHKATTNKRSWAWATSTGLNVTWVPTARWVEDGNMFTSSGISAGIDVMYAWVSRVYGDEVAQYLSLSAEYDRETDSHYDLYGKIWDVPGAT</sequence>
<dbReference type="Gene3D" id="3.40.50.880">
    <property type="match status" value="1"/>
</dbReference>
<evidence type="ECO:0000313" key="4">
    <source>
        <dbReference type="Proteomes" id="UP001140560"/>
    </source>
</evidence>
<feature type="signal peptide" evidence="1">
    <location>
        <begin position="1"/>
        <end position="18"/>
    </location>
</feature>
<dbReference type="SUPFAM" id="SSF52317">
    <property type="entry name" value="Class I glutamine amidotransferase-like"/>
    <property type="match status" value="1"/>
</dbReference>
<keyword evidence="1" id="KW-0732">Signal</keyword>
<evidence type="ECO:0000256" key="1">
    <source>
        <dbReference type="SAM" id="SignalP"/>
    </source>
</evidence>
<dbReference type="PANTHER" id="PTHR43130:SF15">
    <property type="entry name" value="THIJ_PFPI FAMILY PROTEIN (AFU_ORTHOLOGUE AFUA_5G14240)"/>
    <property type="match status" value="1"/>
</dbReference>
<feature type="chain" id="PRO_5040822417" description="DJ-1/PfpI domain-containing protein" evidence="1">
    <location>
        <begin position="19"/>
        <end position="298"/>
    </location>
</feature>
<protein>
    <recommendedName>
        <fullName evidence="2">DJ-1/PfpI domain-containing protein</fullName>
    </recommendedName>
</protein>
<keyword evidence="4" id="KW-1185">Reference proteome</keyword>
<dbReference type="InterPro" id="IPR052158">
    <property type="entry name" value="INH-QAR"/>
</dbReference>
<feature type="domain" description="DJ-1/PfpI" evidence="2">
    <location>
        <begin position="141"/>
        <end position="258"/>
    </location>
</feature>
<dbReference type="InterPro" id="IPR002818">
    <property type="entry name" value="DJ-1/PfpI"/>
</dbReference>
<dbReference type="AlphaFoldDB" id="A0A9W8Y8P1"/>
<accession>A0A9W8Y8P1</accession>
<evidence type="ECO:0000313" key="3">
    <source>
        <dbReference type="EMBL" id="KAJ4368888.1"/>
    </source>
</evidence>
<dbReference type="Pfam" id="PF01965">
    <property type="entry name" value="DJ-1_PfpI"/>
    <property type="match status" value="1"/>
</dbReference>
<proteinExistence type="predicted"/>
<dbReference type="CDD" id="cd03139">
    <property type="entry name" value="GATase1_PfpI_2"/>
    <property type="match status" value="1"/>
</dbReference>
<dbReference type="InterPro" id="IPR029062">
    <property type="entry name" value="Class_I_gatase-like"/>
</dbReference>
<dbReference type="Proteomes" id="UP001140560">
    <property type="component" value="Unassembled WGS sequence"/>
</dbReference>
<organism evidence="3 4">
    <name type="scientific">Neocucurbitaria cava</name>
    <dbReference type="NCBI Taxonomy" id="798079"/>
    <lineage>
        <taxon>Eukaryota</taxon>
        <taxon>Fungi</taxon>
        <taxon>Dikarya</taxon>
        <taxon>Ascomycota</taxon>
        <taxon>Pezizomycotina</taxon>
        <taxon>Dothideomycetes</taxon>
        <taxon>Pleosporomycetidae</taxon>
        <taxon>Pleosporales</taxon>
        <taxon>Pleosporineae</taxon>
        <taxon>Cucurbitariaceae</taxon>
        <taxon>Neocucurbitaria</taxon>
    </lineage>
</organism>
<name>A0A9W8Y8P1_9PLEO</name>